<dbReference type="RefSeq" id="WP_104373639.1">
    <property type="nucleotide sequence ID" value="NZ_BFAV01000173.1"/>
</dbReference>
<proteinExistence type="inferred from homology"/>
<dbReference type="InterPro" id="IPR038404">
    <property type="entry name" value="TRAP_DctP_sf"/>
</dbReference>
<dbReference type="PANTHER" id="PTHR33376:SF7">
    <property type="entry name" value="C4-DICARBOXYLATE-BINDING PROTEIN DCTB"/>
    <property type="match status" value="1"/>
</dbReference>
<dbReference type="NCBIfam" id="TIGR00787">
    <property type="entry name" value="dctP"/>
    <property type="match status" value="1"/>
</dbReference>
<dbReference type="OrthoDB" id="9815946at2"/>
<dbReference type="PANTHER" id="PTHR33376">
    <property type="match status" value="1"/>
</dbReference>
<dbReference type="EMBL" id="BFAV01000173">
    <property type="protein sequence ID" value="GBF35580.1"/>
    <property type="molecule type" value="Genomic_DNA"/>
</dbReference>
<comment type="similarity">
    <text evidence="1">Belongs to the bacterial solute-binding protein 7 family.</text>
</comment>
<evidence type="ECO:0000256" key="1">
    <source>
        <dbReference type="ARBA" id="ARBA00009023"/>
    </source>
</evidence>
<name>A0A2L2XHE5_9FIRM</name>
<dbReference type="PIRSF" id="PIRSF006470">
    <property type="entry name" value="DctB"/>
    <property type="match status" value="1"/>
</dbReference>
<keyword evidence="3" id="KW-0732">Signal</keyword>
<keyword evidence="2" id="KW-0813">Transport</keyword>
<dbReference type="GO" id="GO:0030288">
    <property type="term" value="C:outer membrane-bounded periplasmic space"/>
    <property type="evidence" value="ECO:0007669"/>
    <property type="project" value="InterPro"/>
</dbReference>
<evidence type="ECO:0000256" key="3">
    <source>
        <dbReference type="ARBA" id="ARBA00022729"/>
    </source>
</evidence>
<dbReference type="PROSITE" id="PS51257">
    <property type="entry name" value="PROKAR_LIPOPROTEIN"/>
    <property type="match status" value="1"/>
</dbReference>
<reference evidence="5" key="1">
    <citation type="submission" date="2018-02" db="EMBL/GenBank/DDBJ databases">
        <title>Genome sequence of Desulfocucumis palustris strain NAW-5.</title>
        <authorList>
            <person name="Watanabe M."/>
            <person name="Kojima H."/>
            <person name="Fukui M."/>
        </authorList>
    </citation>
    <scope>NUCLEOTIDE SEQUENCE [LARGE SCALE GENOMIC DNA]</scope>
    <source>
        <strain evidence="5">NAW-5</strain>
    </source>
</reference>
<dbReference type="AlphaFoldDB" id="A0A2L2XHE5"/>
<evidence type="ECO:0000313" key="5">
    <source>
        <dbReference type="Proteomes" id="UP000239549"/>
    </source>
</evidence>
<dbReference type="NCBIfam" id="NF037995">
    <property type="entry name" value="TRAP_S1"/>
    <property type="match status" value="1"/>
</dbReference>
<dbReference type="Proteomes" id="UP000239549">
    <property type="component" value="Unassembled WGS sequence"/>
</dbReference>
<keyword evidence="5" id="KW-1185">Reference proteome</keyword>
<evidence type="ECO:0000256" key="2">
    <source>
        <dbReference type="ARBA" id="ARBA00022448"/>
    </source>
</evidence>
<organism evidence="4 5">
    <name type="scientific">Desulfocucumis palustris</name>
    <dbReference type="NCBI Taxonomy" id="1898651"/>
    <lineage>
        <taxon>Bacteria</taxon>
        <taxon>Bacillati</taxon>
        <taxon>Bacillota</taxon>
        <taxon>Clostridia</taxon>
        <taxon>Eubacteriales</taxon>
        <taxon>Desulfocucumaceae</taxon>
        <taxon>Desulfocucumis</taxon>
    </lineage>
</organism>
<protein>
    <submittedName>
        <fullName evidence="4">TRAP-type C4-dicarboxylate transport system periplasmic component</fullName>
    </submittedName>
</protein>
<dbReference type="GO" id="GO:0055085">
    <property type="term" value="P:transmembrane transport"/>
    <property type="evidence" value="ECO:0007669"/>
    <property type="project" value="InterPro"/>
</dbReference>
<gene>
    <name evidence="4" type="ORF">DCCM_4709</name>
</gene>
<dbReference type="InterPro" id="IPR018389">
    <property type="entry name" value="DctP_fam"/>
</dbReference>
<dbReference type="InterPro" id="IPR004682">
    <property type="entry name" value="TRAP_DctP"/>
</dbReference>
<accession>A0A2L2XHE5</accession>
<dbReference type="Pfam" id="PF03480">
    <property type="entry name" value="DctP"/>
    <property type="match status" value="1"/>
</dbReference>
<sequence>MPKITLLKLLCVFVSLFLLCGCKSRVVDNEQVKPGEKIVLKFSHVVAEDTPKGLAARKFAELLEKRTGGRVEVQVFPNSTLYSDGEEMTALRNGSVHIIAPSTSKLGDLFPRWQIFDVPYIFKDSNHVHLAMRGETGKALYGDLEQGGIYPLAFWDNGFKQISNRIRPLVHPSDFKDLTFRVMMNSTVLKEQFRCMGAIPIQMSFHEVYGALSSHAVDGQENTMSNISSQKFYESQPYLTVSNHAFMGYVVMMDKKFWQELPPDIRTALGEVMKEVTPWETRQAEIINQRDMKAIRESGKVDIHMQTPGEREEWKNSLRELYIKLPGIVGPRLVDELDDWSDNDLKQ</sequence>
<comment type="caution">
    <text evidence="4">The sequence shown here is derived from an EMBL/GenBank/DDBJ whole genome shotgun (WGS) entry which is preliminary data.</text>
</comment>
<dbReference type="Gene3D" id="3.40.190.170">
    <property type="entry name" value="Bacterial extracellular solute-binding protein, family 7"/>
    <property type="match status" value="1"/>
</dbReference>
<evidence type="ECO:0000313" key="4">
    <source>
        <dbReference type="EMBL" id="GBF35580.1"/>
    </source>
</evidence>